<evidence type="ECO:0000313" key="4">
    <source>
        <dbReference type="Proteomes" id="UP001229346"/>
    </source>
</evidence>
<dbReference type="Proteomes" id="UP001229346">
    <property type="component" value="Unassembled WGS sequence"/>
</dbReference>
<organism evidence="3 4">
    <name type="scientific">Paenibacillus harenae</name>
    <dbReference type="NCBI Taxonomy" id="306543"/>
    <lineage>
        <taxon>Bacteria</taxon>
        <taxon>Bacillati</taxon>
        <taxon>Bacillota</taxon>
        <taxon>Bacilli</taxon>
        <taxon>Bacillales</taxon>
        <taxon>Paenibacillaceae</taxon>
        <taxon>Paenibacillus</taxon>
    </lineage>
</organism>
<dbReference type="InterPro" id="IPR051599">
    <property type="entry name" value="Cell_Envelope_Assoc"/>
</dbReference>
<dbReference type="CDD" id="cd06259">
    <property type="entry name" value="YdcF-like"/>
    <property type="match status" value="1"/>
</dbReference>
<keyword evidence="1" id="KW-1133">Transmembrane helix</keyword>
<keyword evidence="1" id="KW-0812">Transmembrane</keyword>
<gene>
    <name evidence="3" type="ORF">J2T15_000826</name>
</gene>
<dbReference type="InterPro" id="IPR003848">
    <property type="entry name" value="DUF218"/>
</dbReference>
<name>A0ABT9TVN5_PAEHA</name>
<comment type="caution">
    <text evidence="3">The sequence shown here is derived from an EMBL/GenBank/DDBJ whole genome shotgun (WGS) entry which is preliminary data.</text>
</comment>
<dbReference type="Pfam" id="PF02698">
    <property type="entry name" value="DUF218"/>
    <property type="match status" value="1"/>
</dbReference>
<keyword evidence="4" id="KW-1185">Reference proteome</keyword>
<keyword evidence="1" id="KW-0472">Membrane</keyword>
<dbReference type="EMBL" id="JAUSSU010000002">
    <property type="protein sequence ID" value="MDQ0111393.1"/>
    <property type="molecule type" value="Genomic_DNA"/>
</dbReference>
<dbReference type="PANTHER" id="PTHR30336">
    <property type="entry name" value="INNER MEMBRANE PROTEIN, PROBABLE PERMEASE"/>
    <property type="match status" value="1"/>
</dbReference>
<accession>A0ABT9TVN5</accession>
<feature type="transmembrane region" description="Helical" evidence="1">
    <location>
        <begin position="21"/>
        <end position="44"/>
    </location>
</feature>
<proteinExistence type="predicted"/>
<evidence type="ECO:0000313" key="3">
    <source>
        <dbReference type="EMBL" id="MDQ0111393.1"/>
    </source>
</evidence>
<dbReference type="RefSeq" id="WP_307201341.1">
    <property type="nucleotide sequence ID" value="NZ_JAUSSU010000002.1"/>
</dbReference>
<feature type="domain" description="DUF218" evidence="2">
    <location>
        <begin position="58"/>
        <end position="185"/>
    </location>
</feature>
<dbReference type="PANTHER" id="PTHR30336:SF20">
    <property type="entry name" value="DUF218 DOMAIN-CONTAINING PROTEIN"/>
    <property type="match status" value="1"/>
</dbReference>
<dbReference type="Gene3D" id="3.40.50.620">
    <property type="entry name" value="HUPs"/>
    <property type="match status" value="1"/>
</dbReference>
<sequence>MKAAAQKKGRPRRRTNKFRPWLLLFRLSAWLFVALVLWCGYLLWLINNHVNQDFAPADAGIVLGAAMWGDAPSPALRERLEYAYRLYEDGKVDKLILSGGHDANGATKSEAEGMRDYLLAKGIRGDKLLLEDKSHSTYENLLNSQAIANDNNYSSVIIITHDYHAARAASIAKHLKFADAQVAGTKSEVLNPVYNETREVLAFTKWKLDSMLLLFGVRSPDPML</sequence>
<evidence type="ECO:0000256" key="1">
    <source>
        <dbReference type="SAM" id="Phobius"/>
    </source>
</evidence>
<protein>
    <submittedName>
        <fullName evidence="3">Uncharacterized SAM-binding protein YcdF (DUF218 family)</fullName>
    </submittedName>
</protein>
<reference evidence="3 4" key="1">
    <citation type="submission" date="2023-07" db="EMBL/GenBank/DDBJ databases">
        <title>Sorghum-associated microbial communities from plants grown in Nebraska, USA.</title>
        <authorList>
            <person name="Schachtman D."/>
        </authorList>
    </citation>
    <scope>NUCLEOTIDE SEQUENCE [LARGE SCALE GENOMIC DNA]</scope>
    <source>
        <strain evidence="3 4">CC482</strain>
    </source>
</reference>
<evidence type="ECO:0000259" key="2">
    <source>
        <dbReference type="Pfam" id="PF02698"/>
    </source>
</evidence>
<dbReference type="InterPro" id="IPR014729">
    <property type="entry name" value="Rossmann-like_a/b/a_fold"/>
</dbReference>